<evidence type="ECO:0000259" key="3">
    <source>
        <dbReference type="PROSITE" id="PS51156"/>
    </source>
</evidence>
<dbReference type="Pfam" id="PF01448">
    <property type="entry name" value="ELM2"/>
    <property type="match status" value="1"/>
</dbReference>
<evidence type="ECO:0000256" key="1">
    <source>
        <dbReference type="ARBA" id="ARBA00023242"/>
    </source>
</evidence>
<dbReference type="WBParaSite" id="TCONS_00013241.p1">
    <property type="protein sequence ID" value="TCONS_00013241.p1"/>
    <property type="gene ID" value="XLOC_009054"/>
</dbReference>
<dbReference type="InterPro" id="IPR000949">
    <property type="entry name" value="ELM2_dom"/>
</dbReference>
<feature type="region of interest" description="Disordered" evidence="2">
    <location>
        <begin position="1"/>
        <end position="121"/>
    </location>
</feature>
<dbReference type="Proteomes" id="UP000035681">
    <property type="component" value="Unplaced"/>
</dbReference>
<protein>
    <submittedName>
        <fullName evidence="5">ELM2 domain-containing protein</fullName>
    </submittedName>
</protein>
<evidence type="ECO:0000313" key="4">
    <source>
        <dbReference type="Proteomes" id="UP000035681"/>
    </source>
</evidence>
<keyword evidence="4" id="KW-1185">Reference proteome</keyword>
<organism evidence="4 5">
    <name type="scientific">Strongyloides stercoralis</name>
    <name type="common">Threadworm</name>
    <dbReference type="NCBI Taxonomy" id="6248"/>
    <lineage>
        <taxon>Eukaryota</taxon>
        <taxon>Metazoa</taxon>
        <taxon>Ecdysozoa</taxon>
        <taxon>Nematoda</taxon>
        <taxon>Chromadorea</taxon>
        <taxon>Rhabditida</taxon>
        <taxon>Tylenchina</taxon>
        <taxon>Panagrolaimomorpha</taxon>
        <taxon>Strongyloidoidea</taxon>
        <taxon>Strongyloididae</taxon>
        <taxon>Strongyloides</taxon>
    </lineage>
</organism>
<proteinExistence type="predicted"/>
<dbReference type="AlphaFoldDB" id="A0AAF5DKJ0"/>
<feature type="domain" description="ELM2" evidence="3">
    <location>
        <begin position="159"/>
        <end position="246"/>
    </location>
</feature>
<evidence type="ECO:0000313" key="5">
    <source>
        <dbReference type="WBParaSite" id="TCONS_00013241.p1"/>
    </source>
</evidence>
<name>A0AAF5DKJ0_STRER</name>
<sequence length="582" mass="67813">MANKRKHSDEPPLKKQKVSKKETALSTLSNEESERMHQNPVDETLNAVENGLSGNNDVENGSSTNNDVENGSSTNNDVENGSSTNNDVENGSSTNNDVENDLGNNNVIENDVSNNNDVINELPDNNVVEDELPNNNAIENELPNDSVVENELPSGNAVNKLNIGLQYQAVIPECKPREKIQKTSEILIWDCKQNNADKWSLEKQRIVHKFAKAVEDYGYEYLEALSILQQYNYDPIESSKHVEAYIPHHSFERFTNDEELLFNDCRRKIGRSKKKEVFQQMVCESTRTHKEIVEQYYKTKKHPCLKGRCKCYCRKKSFIKRKRNIIERQDCENCRDCLYLRNDIDLEIYRNNDNLPLCSLCKFYFNETNKMRIPSVKFDPLKNNYDEENQKHYGMVEQINIPESHIFLILNELKANSLDIKRTLERLKEDHGVSGYSESHIRWFINTQARKYNINFNNFLAKEKTIGNGNLEVKEKKKKMMTNRLLFFGRSITTPSISTVTIESEGILCVSALQRIRSRKLKQFKQFFKKFWFFNKKKNFVQNGEKSTMFDKMKVYVKEAKEEFDIWLSNYGLSESYKIPGY</sequence>
<dbReference type="PROSITE" id="PS51156">
    <property type="entry name" value="ELM2"/>
    <property type="match status" value="1"/>
</dbReference>
<evidence type="ECO:0000256" key="2">
    <source>
        <dbReference type="SAM" id="MobiDB-lite"/>
    </source>
</evidence>
<accession>A0AAF5DKJ0</accession>
<feature type="compositionally biased region" description="Low complexity" evidence="2">
    <location>
        <begin position="95"/>
        <end position="121"/>
    </location>
</feature>
<reference evidence="5" key="1">
    <citation type="submission" date="2024-02" db="UniProtKB">
        <authorList>
            <consortium name="WormBaseParasite"/>
        </authorList>
    </citation>
    <scope>IDENTIFICATION</scope>
</reference>
<keyword evidence="1" id="KW-0539">Nucleus</keyword>
<feature type="compositionally biased region" description="Basic and acidic residues" evidence="2">
    <location>
        <begin position="7"/>
        <end position="23"/>
    </location>
</feature>
<feature type="compositionally biased region" description="Polar residues" evidence="2">
    <location>
        <begin position="52"/>
        <end position="94"/>
    </location>
</feature>